<keyword evidence="1" id="KW-0812">Transmembrane</keyword>
<dbReference type="SUPFAM" id="SSF82171">
    <property type="entry name" value="DPP6 N-terminal domain-like"/>
    <property type="match status" value="1"/>
</dbReference>
<feature type="transmembrane region" description="Helical" evidence="1">
    <location>
        <begin position="7"/>
        <end position="28"/>
    </location>
</feature>
<keyword evidence="1" id="KW-1133">Transmembrane helix</keyword>
<gene>
    <name evidence="3" type="ORF">A3F54_05275</name>
</gene>
<dbReference type="InterPro" id="IPR013229">
    <property type="entry name" value="PEGA"/>
</dbReference>
<proteinExistence type="predicted"/>
<feature type="domain" description="PEGA" evidence="2">
    <location>
        <begin position="44"/>
        <end position="104"/>
    </location>
</feature>
<accession>A0A1G2B3I2</accession>
<dbReference type="EMBL" id="MHKD01000019">
    <property type="protein sequence ID" value="OGY83761.1"/>
    <property type="molecule type" value="Genomic_DNA"/>
</dbReference>
<protein>
    <recommendedName>
        <fullName evidence="2">PEGA domain-containing protein</fullName>
    </recommendedName>
</protein>
<evidence type="ECO:0000259" key="2">
    <source>
        <dbReference type="Pfam" id="PF08308"/>
    </source>
</evidence>
<name>A0A1G2B3I2_9BACT</name>
<dbReference type="Proteomes" id="UP000176952">
    <property type="component" value="Unassembled WGS sequence"/>
</dbReference>
<evidence type="ECO:0000313" key="4">
    <source>
        <dbReference type="Proteomes" id="UP000176952"/>
    </source>
</evidence>
<keyword evidence="1" id="KW-0472">Membrane</keyword>
<organism evidence="3 4">
    <name type="scientific">Candidatus Kerfeldbacteria bacterium RIFCSPHIGHO2_12_FULL_48_17</name>
    <dbReference type="NCBI Taxonomy" id="1798542"/>
    <lineage>
        <taxon>Bacteria</taxon>
        <taxon>Candidatus Kerfeldiibacteriota</taxon>
    </lineage>
</organism>
<sequence length="451" mass="52449">MGRKVRILFFSIFATIFFAVGISIVFYFSGHTYDFKNNTVVDTGSIVLETAPKEVTVSIDGSERMIKTPTVVNNLLPGNYKITIKKEDYAPWEKTLNVTAQEATVMRDILLFSEKIVPEKFSENEYPVMKYLVPEKNIVIAAVKKNNETYLEKFTLKKDEDTEHIQTIPGDVSDITVLSKNDFIVKQKTADTTNHMLYVDEKEKKDIETLTGNPVKNIQRTFPHPDDANRWLILIDEKLWDIKEITQDEITATEIDDNVDDFILKGRIFYTIQHVNEKTKLFEKSTLDTKKIPKLIKELTGDTHWKIINADEEKIYMISNKNELVNIIYDAEKPEEKLVTANVMDAVWNEGHSRLLWWNNFELWVFDPIEEKSTLITRQSTPLHDVRWYTPESHIIFSDEKGIHIIETDTRDAALSTTVFTGEGVKNFFVTEKEKELWVYQDSQLFLERVR</sequence>
<evidence type="ECO:0000313" key="3">
    <source>
        <dbReference type="EMBL" id="OGY83761.1"/>
    </source>
</evidence>
<dbReference type="STRING" id="1798542.A3F54_05275"/>
<dbReference type="Pfam" id="PF08308">
    <property type="entry name" value="PEGA"/>
    <property type="match status" value="1"/>
</dbReference>
<dbReference type="AlphaFoldDB" id="A0A1G2B3I2"/>
<evidence type="ECO:0000256" key="1">
    <source>
        <dbReference type="SAM" id="Phobius"/>
    </source>
</evidence>
<comment type="caution">
    <text evidence="3">The sequence shown here is derived from an EMBL/GenBank/DDBJ whole genome shotgun (WGS) entry which is preliminary data.</text>
</comment>
<reference evidence="3 4" key="1">
    <citation type="journal article" date="2016" name="Nat. Commun.">
        <title>Thousands of microbial genomes shed light on interconnected biogeochemical processes in an aquifer system.</title>
        <authorList>
            <person name="Anantharaman K."/>
            <person name="Brown C.T."/>
            <person name="Hug L.A."/>
            <person name="Sharon I."/>
            <person name="Castelle C.J."/>
            <person name="Probst A.J."/>
            <person name="Thomas B.C."/>
            <person name="Singh A."/>
            <person name="Wilkins M.J."/>
            <person name="Karaoz U."/>
            <person name="Brodie E.L."/>
            <person name="Williams K.H."/>
            <person name="Hubbard S.S."/>
            <person name="Banfield J.F."/>
        </authorList>
    </citation>
    <scope>NUCLEOTIDE SEQUENCE [LARGE SCALE GENOMIC DNA]</scope>
</reference>